<evidence type="ECO:0000256" key="1">
    <source>
        <dbReference type="SAM" id="Coils"/>
    </source>
</evidence>
<evidence type="ECO:0000313" key="3">
    <source>
        <dbReference type="EMBL" id="GMF21536.1"/>
    </source>
</evidence>
<feature type="region of interest" description="Disordered" evidence="2">
    <location>
        <begin position="274"/>
        <end position="357"/>
    </location>
</feature>
<protein>
    <submittedName>
        <fullName evidence="3">Unnamed protein product</fullName>
    </submittedName>
</protein>
<accession>A0A9W6TXJ6</accession>
<sequence>MAHDGSSDDEAAFLDAQDAAEDDGVLADAQNPLEVELSPSSSAASPLKSASPASVGRTKAVSAAVPPVSLPVQIPDEDASNKPSHGFWDARRRTQSDGNLRLDVASPAVNFTPQAAFSASPAHSESALRVHNEKAGVAPPPPPISVRPALDKSNGFMSIGENLLAGMADFAGIKSPRGAVQKVHVVYPKAGPLFVDLFSRDDGTGARVRGFRRKPDGSTADAEASGRVFPNDELVAINAVDVTNMVFADIITTAKDATFPLTLTFQCYQANREEHDKLKQQKQVTPLERKHSSGPLPPVSPSSNGGWSARLSQMTRSGSFDQKNSGTDIGNAPPRSPSSSSTTSEPNAGKFGISLGKVRNSGTDGVKSLFRIMGNKASRPEEDRNVVKGWMNDLALKPHSSASAGGRHRKTPANTNADVLHSTPIMAVTTGGRFVGVLDEDIHEFALTWFRKIPPDVDIRQIKGVHRCPYFASVDDVGAIISLQCESLRFPQLKRVVEMPQPLVLDPAVGNMVDVLLEAGAGSFSATLASNELDSFQIKILADSVLLVKISEEEDEGGVVVKAAYSAFLQVLLDPADQLRFTLKVQEFGGFLGTREGDVCDLKKRQQQLESLSCFFLVAQNRQHRDILTLLIRKFRARVLTPEQEEQAQSDEKNLFMDPAFSVTVPLPPVLTASQSVGSTSGALSPASNSAATGETSSSAGSPTTISTPISGVLASPAAGKTRPSRLQSEGSMSSISSARFSDLVGLQPDEPGPSTHDRGSDVTTPATTPPRSAVTLNRNGFGGSNSVSNDSSLRNSFVEGRLAAQEKELAMLREKLASMSVLLKTAEQENKQITASLEVKDNRIELQQMKIRQLEKYPGQCDFQAREIQSLRAKLEDEEQRHIVCREELQQISSTSAKRASEMINQGVQTEAEFMDGDKCQDTIGLSGSGLERDAWFGNVATITAADLQQQIKDQQAQIAQLQNDQVNLIAERNMFRAKSMELSKELRKLVGANNNRTLDELEAQLAERSSLEAELALVKAEAERSAHEMAEMKGMLDSVSDKDKGAKRLAAQNLELQRTVHQLKDSLSESRDQVEAVKKINSALASRLHRLQPEAHNEITDAPPTSPSSIPAFSSDDEDEDDDDDEDEDEELKNGIAAFRRSLVGK</sequence>
<reference evidence="3" key="1">
    <citation type="submission" date="2023-04" db="EMBL/GenBank/DDBJ databases">
        <title>Phytophthora lilii NBRC 32176.</title>
        <authorList>
            <person name="Ichikawa N."/>
            <person name="Sato H."/>
            <person name="Tonouchi N."/>
        </authorList>
    </citation>
    <scope>NUCLEOTIDE SEQUENCE</scope>
    <source>
        <strain evidence="3">NBRC 32176</strain>
    </source>
</reference>
<name>A0A9W6TXJ6_9STRA</name>
<feature type="region of interest" description="Disordered" evidence="2">
    <location>
        <begin position="1093"/>
        <end position="1148"/>
    </location>
</feature>
<dbReference type="CDD" id="cd00136">
    <property type="entry name" value="PDZ_canonical"/>
    <property type="match status" value="1"/>
</dbReference>
<feature type="compositionally biased region" description="Acidic residues" evidence="2">
    <location>
        <begin position="7"/>
        <end position="25"/>
    </location>
</feature>
<dbReference type="OrthoDB" id="73771at2759"/>
<feature type="compositionally biased region" description="Low complexity" evidence="2">
    <location>
        <begin position="37"/>
        <end position="72"/>
    </location>
</feature>
<evidence type="ECO:0000256" key="2">
    <source>
        <dbReference type="SAM" id="MobiDB-lite"/>
    </source>
</evidence>
<evidence type="ECO:0000313" key="4">
    <source>
        <dbReference type="Proteomes" id="UP001165083"/>
    </source>
</evidence>
<feature type="coiled-coil region" evidence="1">
    <location>
        <begin position="946"/>
        <end position="1075"/>
    </location>
</feature>
<feature type="compositionally biased region" description="Low complexity" evidence="2">
    <location>
        <begin position="687"/>
        <end position="705"/>
    </location>
</feature>
<dbReference type="AlphaFoldDB" id="A0A9W6TXJ6"/>
<keyword evidence="4" id="KW-1185">Reference proteome</keyword>
<proteinExistence type="predicted"/>
<dbReference type="SUPFAM" id="SSF50156">
    <property type="entry name" value="PDZ domain-like"/>
    <property type="match status" value="1"/>
</dbReference>
<dbReference type="Proteomes" id="UP001165083">
    <property type="component" value="Unassembled WGS sequence"/>
</dbReference>
<feature type="region of interest" description="Disordered" evidence="2">
    <location>
        <begin position="675"/>
        <end position="792"/>
    </location>
</feature>
<feature type="compositionally biased region" description="Polar residues" evidence="2">
    <location>
        <begin position="725"/>
        <end position="740"/>
    </location>
</feature>
<dbReference type="InterPro" id="IPR036034">
    <property type="entry name" value="PDZ_sf"/>
</dbReference>
<feature type="compositionally biased region" description="Polar residues" evidence="2">
    <location>
        <begin position="762"/>
        <end position="792"/>
    </location>
</feature>
<comment type="caution">
    <text evidence="3">The sequence shown here is derived from an EMBL/GenBank/DDBJ whole genome shotgun (WGS) entry which is preliminary data.</text>
</comment>
<organism evidence="3 4">
    <name type="scientific">Phytophthora lilii</name>
    <dbReference type="NCBI Taxonomy" id="2077276"/>
    <lineage>
        <taxon>Eukaryota</taxon>
        <taxon>Sar</taxon>
        <taxon>Stramenopiles</taxon>
        <taxon>Oomycota</taxon>
        <taxon>Peronosporomycetes</taxon>
        <taxon>Peronosporales</taxon>
        <taxon>Peronosporaceae</taxon>
        <taxon>Phytophthora</taxon>
    </lineage>
</organism>
<feature type="compositionally biased region" description="Acidic residues" evidence="2">
    <location>
        <begin position="1117"/>
        <end position="1133"/>
    </location>
</feature>
<feature type="coiled-coil region" evidence="1">
    <location>
        <begin position="796"/>
        <end position="889"/>
    </location>
</feature>
<keyword evidence="1" id="KW-0175">Coiled coil</keyword>
<feature type="compositionally biased region" description="Low complexity" evidence="2">
    <location>
        <begin position="337"/>
        <end position="346"/>
    </location>
</feature>
<feature type="compositionally biased region" description="Polar residues" evidence="2">
    <location>
        <begin position="310"/>
        <end position="328"/>
    </location>
</feature>
<dbReference type="EMBL" id="BSXW01000411">
    <property type="protein sequence ID" value="GMF21536.1"/>
    <property type="molecule type" value="Genomic_DNA"/>
</dbReference>
<gene>
    <name evidence="3" type="ORF">Plil01_000851100</name>
</gene>
<feature type="region of interest" description="Disordered" evidence="2">
    <location>
        <begin position="1"/>
        <end position="88"/>
    </location>
</feature>